<gene>
    <name evidence="1" type="ORF">TBIB3V08_LOCUS3345</name>
</gene>
<organism evidence="1">
    <name type="scientific">Timema bartmani</name>
    <dbReference type="NCBI Taxonomy" id="61472"/>
    <lineage>
        <taxon>Eukaryota</taxon>
        <taxon>Metazoa</taxon>
        <taxon>Ecdysozoa</taxon>
        <taxon>Arthropoda</taxon>
        <taxon>Hexapoda</taxon>
        <taxon>Insecta</taxon>
        <taxon>Pterygota</taxon>
        <taxon>Neoptera</taxon>
        <taxon>Polyneoptera</taxon>
        <taxon>Phasmatodea</taxon>
        <taxon>Timematodea</taxon>
        <taxon>Timematoidea</taxon>
        <taxon>Timematidae</taxon>
        <taxon>Timema</taxon>
    </lineage>
</organism>
<evidence type="ECO:0000313" key="1">
    <source>
        <dbReference type="EMBL" id="CAD7440859.1"/>
    </source>
</evidence>
<reference evidence="1" key="1">
    <citation type="submission" date="2020-11" db="EMBL/GenBank/DDBJ databases">
        <authorList>
            <person name="Tran Van P."/>
        </authorList>
    </citation>
    <scope>NUCLEOTIDE SEQUENCE</scope>
</reference>
<dbReference type="EMBL" id="OD565098">
    <property type="protein sequence ID" value="CAD7440859.1"/>
    <property type="molecule type" value="Genomic_DNA"/>
</dbReference>
<dbReference type="AlphaFoldDB" id="A0A7R9ETN4"/>
<proteinExistence type="predicted"/>
<accession>A0A7R9ETN4</accession>
<sequence>MTRSLWAPPPKTPIRKRIQILDVLKERRKFWELMEEAEDRSGWLKLIYEKIKLSAPDRDSNPDIHDIDCLVYCENDALEHSSPEASSLQLGGEAKIQSPARSVSVSWEKVADYDLHSTYDNSIDSYTAYCCSACRQEQ</sequence>
<protein>
    <submittedName>
        <fullName evidence="1">Uncharacterized protein</fullName>
    </submittedName>
</protein>
<name>A0A7R9ETN4_9NEOP</name>